<accession>A0ABR0KUD9</accession>
<dbReference type="Proteomes" id="UP001357485">
    <property type="component" value="Unassembled WGS sequence"/>
</dbReference>
<dbReference type="EMBL" id="JAVRRA010024658">
    <property type="protein sequence ID" value="KAK5131186.1"/>
    <property type="molecule type" value="Genomic_DNA"/>
</dbReference>
<gene>
    <name evidence="1" type="ORF">LTR16_000987</name>
</gene>
<proteinExistence type="predicted"/>
<protein>
    <submittedName>
        <fullName evidence="1">Uncharacterized protein</fullName>
    </submittedName>
</protein>
<reference evidence="1 2" key="1">
    <citation type="submission" date="2023-08" db="EMBL/GenBank/DDBJ databases">
        <title>Black Yeasts Isolated from many extreme environments.</title>
        <authorList>
            <person name="Coleine C."/>
            <person name="Stajich J.E."/>
            <person name="Selbmann L."/>
        </authorList>
    </citation>
    <scope>NUCLEOTIDE SEQUENCE [LARGE SCALE GENOMIC DNA]</scope>
    <source>
        <strain evidence="1 2">CCFEE 536</strain>
    </source>
</reference>
<organism evidence="1 2">
    <name type="scientific">Cryomyces antarcticus</name>
    <dbReference type="NCBI Taxonomy" id="329879"/>
    <lineage>
        <taxon>Eukaryota</taxon>
        <taxon>Fungi</taxon>
        <taxon>Dikarya</taxon>
        <taxon>Ascomycota</taxon>
        <taxon>Pezizomycotina</taxon>
        <taxon>Dothideomycetes</taxon>
        <taxon>Dothideomycetes incertae sedis</taxon>
        <taxon>Cryomyces</taxon>
    </lineage>
</organism>
<comment type="caution">
    <text evidence="1">The sequence shown here is derived from an EMBL/GenBank/DDBJ whole genome shotgun (WGS) entry which is preliminary data.</text>
</comment>
<keyword evidence="2" id="KW-1185">Reference proteome</keyword>
<evidence type="ECO:0000313" key="1">
    <source>
        <dbReference type="EMBL" id="KAK5131186.1"/>
    </source>
</evidence>
<evidence type="ECO:0000313" key="2">
    <source>
        <dbReference type="Proteomes" id="UP001357485"/>
    </source>
</evidence>
<name>A0ABR0KUD9_9PEZI</name>
<sequence length="115" mass="12919">MAELFRVAISSGLSYWNEIRKIFSNFLWLQKSLRDLAIADPDRRYHPVDTYLAEIEFTEGKKPGPSSTSTMSRLFQCLGNPQNFLCVTYGFVAEHVLRQSEAGTASLPLGSTVVE</sequence>